<keyword evidence="10" id="KW-0576">Peroxisome</keyword>
<feature type="domain" description="Acyl-CoA oxidase C-alpha1" evidence="14">
    <location>
        <begin position="304"/>
        <end position="463"/>
    </location>
</feature>
<accession>A0A1G4V953</accession>
<evidence type="ECO:0000256" key="1">
    <source>
        <dbReference type="ARBA" id="ARBA00001974"/>
    </source>
</evidence>
<dbReference type="InterPro" id="IPR036250">
    <property type="entry name" value="AcylCo_DH-like_C"/>
</dbReference>
<dbReference type="FunFam" id="1.20.140.10:FF:000007">
    <property type="entry name" value="Acyl-coenzyme A oxidase"/>
    <property type="match status" value="1"/>
</dbReference>
<dbReference type="EC" id="1.3.3.6" evidence="4"/>
<keyword evidence="8" id="KW-0560">Oxidoreductase</keyword>
<evidence type="ECO:0000259" key="13">
    <source>
        <dbReference type="Pfam" id="PF02770"/>
    </source>
</evidence>
<evidence type="ECO:0000259" key="14">
    <source>
        <dbReference type="Pfam" id="PF22924"/>
    </source>
</evidence>
<keyword evidence="7" id="KW-0276">Fatty acid metabolism</keyword>
<dbReference type="InterPro" id="IPR012258">
    <property type="entry name" value="Acyl-CoA_oxidase"/>
</dbReference>
<dbReference type="SUPFAM" id="SSF47203">
    <property type="entry name" value="Acyl-CoA dehydrogenase C-terminal domain-like"/>
    <property type="match status" value="2"/>
</dbReference>
<evidence type="ECO:0000256" key="4">
    <source>
        <dbReference type="ARBA" id="ARBA00012870"/>
    </source>
</evidence>
<feature type="region of interest" description="Disordered" evidence="11">
    <location>
        <begin position="665"/>
        <end position="685"/>
    </location>
</feature>
<evidence type="ECO:0000256" key="10">
    <source>
        <dbReference type="ARBA" id="ARBA00023140"/>
    </source>
</evidence>
<dbReference type="EMBL" id="FMUB01000001">
    <property type="protein sequence ID" value="SCX03167.1"/>
    <property type="molecule type" value="Genomic_DNA"/>
</dbReference>
<dbReference type="PANTHER" id="PTHR10909:SF352">
    <property type="entry name" value="ACYL-COENZYME A OXIDASE-LIKE PROTEIN"/>
    <property type="match status" value="1"/>
</dbReference>
<keyword evidence="9" id="KW-0443">Lipid metabolism</keyword>
<comment type="similarity">
    <text evidence="3">Belongs to the acyl-CoA oxidase family.</text>
</comment>
<dbReference type="GO" id="GO:0033540">
    <property type="term" value="P:fatty acid beta-oxidation using acyl-CoA oxidase"/>
    <property type="evidence" value="ECO:0007669"/>
    <property type="project" value="TreeGrafter"/>
</dbReference>
<evidence type="ECO:0000259" key="12">
    <source>
        <dbReference type="Pfam" id="PF01756"/>
    </source>
</evidence>
<dbReference type="InterPro" id="IPR006091">
    <property type="entry name" value="Acyl-CoA_Oxase/DH_mid-dom"/>
</dbReference>
<gene>
    <name evidence="15" type="ORF">SAMN02799620_00544</name>
</gene>
<dbReference type="Gene3D" id="1.20.140.10">
    <property type="entry name" value="Butyryl-CoA Dehydrogenase, subunit A, domain 3"/>
    <property type="match status" value="2"/>
</dbReference>
<evidence type="ECO:0000256" key="8">
    <source>
        <dbReference type="ARBA" id="ARBA00023002"/>
    </source>
</evidence>
<dbReference type="GO" id="GO:0005504">
    <property type="term" value="F:fatty acid binding"/>
    <property type="evidence" value="ECO:0007669"/>
    <property type="project" value="TreeGrafter"/>
</dbReference>
<dbReference type="SUPFAM" id="SSF56645">
    <property type="entry name" value="Acyl-CoA dehydrogenase NM domain-like"/>
    <property type="match status" value="1"/>
</dbReference>
<dbReference type="Proteomes" id="UP000199707">
    <property type="component" value="Unassembled WGS sequence"/>
</dbReference>
<evidence type="ECO:0000256" key="5">
    <source>
        <dbReference type="ARBA" id="ARBA00022630"/>
    </source>
</evidence>
<dbReference type="Pfam" id="PF02770">
    <property type="entry name" value="Acyl-CoA_dh_M"/>
    <property type="match status" value="1"/>
</dbReference>
<keyword evidence="6" id="KW-0274">FAD</keyword>
<reference evidence="16" key="1">
    <citation type="submission" date="2016-10" db="EMBL/GenBank/DDBJ databases">
        <authorList>
            <person name="Varghese N."/>
            <person name="Submissions S."/>
        </authorList>
    </citation>
    <scope>NUCLEOTIDE SEQUENCE [LARGE SCALE GENOMIC DNA]</scope>
    <source>
        <strain evidence="16">UNC267MFSha1.1M11</strain>
    </source>
</reference>
<dbReference type="GO" id="GO:0055088">
    <property type="term" value="P:lipid homeostasis"/>
    <property type="evidence" value="ECO:0007669"/>
    <property type="project" value="TreeGrafter"/>
</dbReference>
<keyword evidence="5" id="KW-0285">Flavoprotein</keyword>
<dbReference type="PIRSF" id="PIRSF000168">
    <property type="entry name" value="Acyl-CoA_oxidase"/>
    <property type="match status" value="1"/>
</dbReference>
<feature type="domain" description="Acyl-CoA oxidase/dehydrogenase middle" evidence="13">
    <location>
        <begin position="159"/>
        <end position="268"/>
    </location>
</feature>
<name>A0A1G4V953_9MYCO</name>
<dbReference type="Pfam" id="PF01756">
    <property type="entry name" value="ACOX"/>
    <property type="match status" value="1"/>
</dbReference>
<dbReference type="PANTHER" id="PTHR10909">
    <property type="entry name" value="ELECTRON TRANSPORT OXIDOREDUCTASE"/>
    <property type="match status" value="1"/>
</dbReference>
<evidence type="ECO:0000256" key="2">
    <source>
        <dbReference type="ARBA" id="ARBA00004275"/>
    </source>
</evidence>
<dbReference type="FunFam" id="2.40.110.10:FF:000005">
    <property type="entry name" value="Acyl-coenzyme A oxidase"/>
    <property type="match status" value="1"/>
</dbReference>
<evidence type="ECO:0000256" key="11">
    <source>
        <dbReference type="SAM" id="MobiDB-lite"/>
    </source>
</evidence>
<comment type="cofactor">
    <cofactor evidence="1">
        <name>FAD</name>
        <dbReference type="ChEBI" id="CHEBI:57692"/>
    </cofactor>
</comment>
<evidence type="ECO:0000256" key="6">
    <source>
        <dbReference type="ARBA" id="ARBA00022827"/>
    </source>
</evidence>
<dbReference type="AlphaFoldDB" id="A0A1G4V953"/>
<dbReference type="InterPro" id="IPR009100">
    <property type="entry name" value="AcylCoA_DH/oxidase_NM_dom_sf"/>
</dbReference>
<dbReference type="GO" id="GO:0003997">
    <property type="term" value="F:acyl-CoA oxidase activity"/>
    <property type="evidence" value="ECO:0007669"/>
    <property type="project" value="UniProtKB-EC"/>
</dbReference>
<dbReference type="InterPro" id="IPR046373">
    <property type="entry name" value="Acyl-CoA_Oxase/DH_mid-dom_sf"/>
</dbReference>
<comment type="subcellular location">
    <subcellularLocation>
        <location evidence="2">Peroxisome</location>
    </subcellularLocation>
</comment>
<evidence type="ECO:0000256" key="9">
    <source>
        <dbReference type="ARBA" id="ARBA00023098"/>
    </source>
</evidence>
<dbReference type="InterPro" id="IPR002655">
    <property type="entry name" value="Acyl-CoA_oxidase_C"/>
</dbReference>
<dbReference type="InterPro" id="IPR055060">
    <property type="entry name" value="ACOX_C_alpha1"/>
</dbReference>
<dbReference type="FunFam" id="1.20.140.10:FF:000010">
    <property type="entry name" value="Acyl-coenzyme A oxidase"/>
    <property type="match status" value="1"/>
</dbReference>
<evidence type="ECO:0000313" key="16">
    <source>
        <dbReference type="Proteomes" id="UP000199707"/>
    </source>
</evidence>
<evidence type="ECO:0000256" key="7">
    <source>
        <dbReference type="ARBA" id="ARBA00022832"/>
    </source>
</evidence>
<proteinExistence type="inferred from homology"/>
<dbReference type="Gene3D" id="2.40.110.10">
    <property type="entry name" value="Butyryl-CoA Dehydrogenase, subunit A, domain 2"/>
    <property type="match status" value="1"/>
</dbReference>
<protein>
    <recommendedName>
        <fullName evidence="4">acyl-CoA oxidase</fullName>
        <ecNumber evidence="4">1.3.3.6</ecNumber>
    </recommendedName>
</protein>
<dbReference type="GO" id="GO:0071949">
    <property type="term" value="F:FAD binding"/>
    <property type="evidence" value="ECO:0007669"/>
    <property type="project" value="InterPro"/>
</dbReference>
<evidence type="ECO:0000256" key="3">
    <source>
        <dbReference type="ARBA" id="ARBA00006288"/>
    </source>
</evidence>
<sequence length="685" mass="75398">MGVVAAVRQFDLGVARVTFADRFHGLSSGMTSTAEHLRNTLDGRWRDVKNAVRTELSGEIFKPHYTPNTVIARTKVGEQLKIMAAAGAAEDGFRKEHGGTGDVGAAVTRIEMLAMSDLSLMVKAGVQWGLFGGAIENLGTERHHKAYVRDIISLNLLGCFAMTETGHGSDVQSLETTATYDPATKEFVIDSPTPSARKDYIGGAAQTARVAAVFAQLITQGEGHGVHCFVVPLRDEEGNDLPGVTTSDCHYKGGLPGVDNGRIQFDHVRVPRENLLNKYADVAEDGTYSSPIENPGRRFFTMLGTLIRGRVTVGGSAAAAGRVALDIATRYALQRKQFSAPDADDEVLIMDYLVHQRRLFPLIARSYALQFAQNELVAKLHEIQSSDFPEAEDQREVEARAAGLKAANTWHASRAIQEAREACGGAGYLAENRLIALRGDIDVFTTFEGDNHVLTQLVAKELLTAYADDIKGMSPVEWVRFAANFAGERVLKRTAAETIMQTILDTRQDNEEEGSLFNRGTQVKMFEDREEYILSTVARRLQGKAKEMSAFEAFNSVQDHVLHAAIAHIDRVVLEAFVAGVDSCEDDDAREILNLVCDLYALSIIEDDKAWFVEHRFLSTERAKAVTRAINDRCRKLRPHAELLVDGFGIPEQLRYAEMLHPENIPDADEHQEKDAVSSGTIEPK</sequence>
<dbReference type="STRING" id="1502745.SAMN02799620_00544"/>
<dbReference type="Pfam" id="PF22924">
    <property type="entry name" value="ACOX_C_alpha1"/>
    <property type="match status" value="1"/>
</dbReference>
<evidence type="ECO:0000313" key="15">
    <source>
        <dbReference type="EMBL" id="SCX03167.1"/>
    </source>
</evidence>
<feature type="domain" description="Acyl-CoA oxidase C-terminal" evidence="12">
    <location>
        <begin position="522"/>
        <end position="652"/>
    </location>
</feature>
<organism evidence="15 16">
    <name type="scientific">Mycolicibacterium fluoranthenivorans</name>
    <dbReference type="NCBI Taxonomy" id="258505"/>
    <lineage>
        <taxon>Bacteria</taxon>
        <taxon>Bacillati</taxon>
        <taxon>Actinomycetota</taxon>
        <taxon>Actinomycetes</taxon>
        <taxon>Mycobacteriales</taxon>
        <taxon>Mycobacteriaceae</taxon>
        <taxon>Mycolicibacterium</taxon>
    </lineage>
</organism>